<reference evidence="3" key="2">
    <citation type="submission" date="2025-08" db="UniProtKB">
        <authorList>
            <consortium name="Ensembl"/>
        </authorList>
    </citation>
    <scope>IDENTIFICATION</scope>
</reference>
<feature type="region of interest" description="Disordered" evidence="1">
    <location>
        <begin position="178"/>
        <end position="205"/>
    </location>
</feature>
<dbReference type="PANTHER" id="PTHR34153">
    <property type="entry name" value="SI:CH211-262H13.3-RELATED-RELATED"/>
    <property type="match status" value="1"/>
</dbReference>
<dbReference type="AlphaFoldDB" id="G3NRK2"/>
<dbReference type="eggNOG" id="ENOG502SDH5">
    <property type="taxonomic scope" value="Eukaryota"/>
</dbReference>
<reference evidence="3 4" key="1">
    <citation type="journal article" date="2021" name="G3 (Bethesda)">
        <title>Improved contiguity of the threespine stickleback genome using long-read sequencing.</title>
        <authorList>
            <person name="Nath S."/>
            <person name="Shaw D.E."/>
            <person name="White M.A."/>
        </authorList>
    </citation>
    <scope>NUCLEOTIDE SEQUENCE [LARGE SCALE GENOMIC DNA]</scope>
    <source>
        <strain evidence="3 4">Lake Benthic</strain>
    </source>
</reference>
<dbReference type="Pfam" id="PF16064">
    <property type="entry name" value="DUF4806"/>
    <property type="match status" value="1"/>
</dbReference>
<reference evidence="3" key="3">
    <citation type="submission" date="2025-09" db="UniProtKB">
        <authorList>
            <consortium name="Ensembl"/>
        </authorList>
    </citation>
    <scope>IDENTIFICATION</scope>
</reference>
<proteinExistence type="predicted"/>
<dbReference type="Ensembl" id="ENSGACT00000007988.2">
    <property type="protein sequence ID" value="ENSGACP00000007969.2"/>
    <property type="gene ID" value="ENSGACG00000006027.2"/>
</dbReference>
<organism evidence="3 4">
    <name type="scientific">Gasterosteus aculeatus aculeatus</name>
    <name type="common">three-spined stickleback</name>
    <dbReference type="NCBI Taxonomy" id="481459"/>
    <lineage>
        <taxon>Eukaryota</taxon>
        <taxon>Metazoa</taxon>
        <taxon>Chordata</taxon>
        <taxon>Craniata</taxon>
        <taxon>Vertebrata</taxon>
        <taxon>Euteleostomi</taxon>
        <taxon>Actinopterygii</taxon>
        <taxon>Neopterygii</taxon>
        <taxon>Teleostei</taxon>
        <taxon>Neoteleostei</taxon>
        <taxon>Acanthomorphata</taxon>
        <taxon>Eupercaria</taxon>
        <taxon>Perciformes</taxon>
        <taxon>Cottioidei</taxon>
        <taxon>Gasterosteales</taxon>
        <taxon>Gasterosteidae</taxon>
        <taxon>Gasterosteus</taxon>
    </lineage>
</organism>
<dbReference type="Proteomes" id="UP000007635">
    <property type="component" value="Chromosome X"/>
</dbReference>
<dbReference type="OrthoDB" id="8939517at2759"/>
<sequence>MNAPFPPLAQPAQAGRGPPAIRTHATENRRRQIKPLICWFQPQESLSRSPHKGTPRCILDKMKRKTGPVSSSTLRRRVRQDVEKRLEQIREDCTFLGNYLEARQRTNNYMSSDTSDQESEEEAIPLKRAPMTVPLHSHFVGDYDDDDDAKKKENTCKRDRGSTTIGTVLPIAAPLSCTPSDVQYESGRPAEETPSTSSRCGPTGQGGWRGSEGFACCAAQIHMLGVMENIKQQLDQVKQQQDQLLARFDHLIHNKQQTTGPEVEWSEDPVRFPLSTVEEVSLFEARLNDPSNFQLQKSVISSLATIGGYDIKRVTWNILARMFSDDVGKSINWKGVNGKKAFSQMTSKTLLLHAVRKNRSTRDATDDDILKHAIRWFNLAADRGTSRRRATTNAPLTDQK</sequence>
<dbReference type="STRING" id="69293.ENSGACP00000007969"/>
<accession>G3NRK2</accession>
<feature type="compositionally biased region" description="Low complexity" evidence="1">
    <location>
        <begin position="10"/>
        <end position="20"/>
    </location>
</feature>
<feature type="region of interest" description="Disordered" evidence="1">
    <location>
        <begin position="139"/>
        <end position="158"/>
    </location>
</feature>
<evidence type="ECO:0000313" key="4">
    <source>
        <dbReference type="Proteomes" id="UP000007635"/>
    </source>
</evidence>
<feature type="region of interest" description="Disordered" evidence="1">
    <location>
        <begin position="1"/>
        <end position="21"/>
    </location>
</feature>
<dbReference type="InParanoid" id="G3NRK2"/>
<dbReference type="PANTHER" id="PTHR34153:SF2">
    <property type="entry name" value="SI:CH211-262H13.3-RELATED"/>
    <property type="match status" value="1"/>
</dbReference>
<evidence type="ECO:0000259" key="2">
    <source>
        <dbReference type="Pfam" id="PF16064"/>
    </source>
</evidence>
<evidence type="ECO:0000256" key="1">
    <source>
        <dbReference type="SAM" id="MobiDB-lite"/>
    </source>
</evidence>
<dbReference type="InterPro" id="IPR032071">
    <property type="entry name" value="DUF4806"/>
</dbReference>
<dbReference type="GeneTree" id="ENSGT00980000198928"/>
<dbReference type="Bgee" id="ENSGACG00000006027">
    <property type="expression patterns" value="Expressed in mesonephros and 4 other cell types or tissues"/>
</dbReference>
<evidence type="ECO:0000313" key="3">
    <source>
        <dbReference type="Ensembl" id="ENSGACP00000007969.2"/>
    </source>
</evidence>
<feature type="domain" description="DUF4806" evidence="2">
    <location>
        <begin position="267"/>
        <end position="352"/>
    </location>
</feature>
<feature type="compositionally biased region" description="Basic and acidic residues" evidence="1">
    <location>
        <begin position="148"/>
        <end position="158"/>
    </location>
</feature>
<protein>
    <recommendedName>
        <fullName evidence="2">DUF4806 domain-containing protein</fullName>
    </recommendedName>
</protein>
<keyword evidence="4" id="KW-1185">Reference proteome</keyword>
<name>G3NRK2_GASAC</name>